<keyword evidence="5" id="KW-0862">Zinc</keyword>
<dbReference type="SMART" id="SM00355">
    <property type="entry name" value="ZnF_C2H2"/>
    <property type="match status" value="9"/>
</dbReference>
<evidence type="ECO:0000256" key="4">
    <source>
        <dbReference type="ARBA" id="ARBA00022771"/>
    </source>
</evidence>
<dbReference type="Proteomes" id="UP000515154">
    <property type="component" value="Linkage group LG18"/>
</dbReference>
<reference evidence="8" key="1">
    <citation type="submission" date="2025-08" db="UniProtKB">
        <authorList>
            <consortium name="RefSeq"/>
        </authorList>
    </citation>
    <scope>IDENTIFICATION</scope>
</reference>
<keyword evidence="3" id="KW-0677">Repeat</keyword>
<dbReference type="PANTHER" id="PTHR24394:SF44">
    <property type="entry name" value="ZINC FINGER PROTEIN 271-LIKE"/>
    <property type="match status" value="1"/>
</dbReference>
<dbReference type="KEGG" id="osn:115221744"/>
<dbReference type="SUPFAM" id="SSF57667">
    <property type="entry name" value="beta-beta-alpha zinc fingers"/>
    <property type="match status" value="5"/>
</dbReference>
<dbReference type="Gene3D" id="3.30.710.10">
    <property type="entry name" value="Potassium Channel Kv1.1, Chain A"/>
    <property type="match status" value="1"/>
</dbReference>
<evidence type="ECO:0000256" key="2">
    <source>
        <dbReference type="ARBA" id="ARBA00022723"/>
    </source>
</evidence>
<dbReference type="PROSITE" id="PS00028">
    <property type="entry name" value="ZINC_FINGER_C2H2_1"/>
    <property type="match status" value="3"/>
</dbReference>
<dbReference type="InterPro" id="IPR011333">
    <property type="entry name" value="SKP1/BTB/POZ_sf"/>
</dbReference>
<keyword evidence="6" id="KW-0539">Nucleus</keyword>
<dbReference type="PROSITE" id="PS50157">
    <property type="entry name" value="ZINC_FINGER_C2H2_2"/>
    <property type="match status" value="8"/>
</dbReference>
<dbReference type="SMART" id="SM00225">
    <property type="entry name" value="BTB"/>
    <property type="match status" value="1"/>
</dbReference>
<evidence type="ECO:0000313" key="7">
    <source>
        <dbReference type="Proteomes" id="UP000515154"/>
    </source>
</evidence>
<keyword evidence="2" id="KW-0479">Metal-binding</keyword>
<dbReference type="PROSITE" id="PS50097">
    <property type="entry name" value="BTB"/>
    <property type="match status" value="1"/>
</dbReference>
<name>A0A6P7TBX5_9MOLL</name>
<gene>
    <name evidence="8" type="primary">LOC115221744</name>
</gene>
<accession>A0A6P7TBX5</accession>
<evidence type="ECO:0000256" key="1">
    <source>
        <dbReference type="ARBA" id="ARBA00004123"/>
    </source>
</evidence>
<comment type="subcellular location">
    <subcellularLocation>
        <location evidence="1">Nucleus</location>
    </subcellularLocation>
</comment>
<dbReference type="InterPro" id="IPR036236">
    <property type="entry name" value="Znf_C2H2_sf"/>
</dbReference>
<evidence type="ECO:0000256" key="5">
    <source>
        <dbReference type="ARBA" id="ARBA00022833"/>
    </source>
</evidence>
<sequence>MASKEEPMVQFVDEKLISNVMKNLYDQRKISRFCDIVFKVCGEEIFAHSNVLAAASPYFASFLGMGQDLPRAFSQKAPQIIEIHIDGASDSNSGYGMAVRKVVDFMYTSVIELSLNVLSQVVEIAKIMQMDRVLEYCERFRQSVQTSGITTVVDSKHTSQEDPQQIKKDPDYQLDNLITNNFVGESLPPQEIGDSKDQTTQTNIFTHSNSNVLSVSNNCLVLSSTTVTSSASVQPCETINGQPFQVSGSTAETIFEESTPIQDITTDSLMDETLSTLVTHTATSTNTTSIITTATNINSVSNSEIQNLSSTIEGDKTEDSVETGKPDTEPEAQIELEEKSLSQCPGAVRSSLRIRLSKKHTRSRSIYRNKGKTRSRLHSSSNNNQNSANNNDSSSGDGGNGKCKKLGKVNNVNFEVYVCDDCLYSTYSFYHFKRHQKIHLEGKYGCDKCDYKANKLKSLTDHNRSHLHAELQCSYCDYKATNAEELTLHLSRHSGEHPYFCCLCDMKFKTKTQLNLHAPKHSEDKPFVCPKCFAGFKWKHALKSHMVVHSNTKDHLCDVCGFATAHKSQLKAHHLIHTGETFKCTVQGCIFQALKRQNLKYHMLTHTHEKPHICRVCNQSFSLIKNMKRHMLLHSNDRPYKCDHCSFTSTRYDKLKEHLLKQHGIGERPNKKHRISDYQISNNNGLFTESYGEEAEENSTKEENTIPPTTTQIVITASDDIPVPFAITRVNSDGFTEISYPIQYV</sequence>
<dbReference type="PANTHER" id="PTHR24394">
    <property type="entry name" value="ZINC FINGER PROTEIN"/>
    <property type="match status" value="1"/>
</dbReference>
<dbReference type="GO" id="GO:0005634">
    <property type="term" value="C:nucleus"/>
    <property type="evidence" value="ECO:0007669"/>
    <property type="project" value="UniProtKB-SubCell"/>
</dbReference>
<dbReference type="FunFam" id="3.30.160.60:FF:000100">
    <property type="entry name" value="Zinc finger 45-like"/>
    <property type="match status" value="1"/>
</dbReference>
<dbReference type="GO" id="GO:0008270">
    <property type="term" value="F:zinc ion binding"/>
    <property type="evidence" value="ECO:0007669"/>
    <property type="project" value="UniProtKB-KW"/>
</dbReference>
<organism evidence="7 8">
    <name type="scientific">Octopus sinensis</name>
    <name type="common">East Asian common octopus</name>
    <dbReference type="NCBI Taxonomy" id="2607531"/>
    <lineage>
        <taxon>Eukaryota</taxon>
        <taxon>Metazoa</taxon>
        <taxon>Spiralia</taxon>
        <taxon>Lophotrochozoa</taxon>
        <taxon>Mollusca</taxon>
        <taxon>Cephalopoda</taxon>
        <taxon>Coleoidea</taxon>
        <taxon>Octopodiformes</taxon>
        <taxon>Octopoda</taxon>
        <taxon>Incirrata</taxon>
        <taxon>Octopodidae</taxon>
        <taxon>Octopus</taxon>
    </lineage>
</organism>
<dbReference type="GO" id="GO:0000981">
    <property type="term" value="F:DNA-binding transcription factor activity, RNA polymerase II-specific"/>
    <property type="evidence" value="ECO:0007669"/>
    <property type="project" value="TreeGrafter"/>
</dbReference>
<dbReference type="InterPro" id="IPR013087">
    <property type="entry name" value="Znf_C2H2_type"/>
</dbReference>
<dbReference type="InterPro" id="IPR000210">
    <property type="entry name" value="BTB/POZ_dom"/>
</dbReference>
<dbReference type="AlphaFoldDB" id="A0A6P7TBX5"/>
<evidence type="ECO:0000256" key="3">
    <source>
        <dbReference type="ARBA" id="ARBA00022737"/>
    </source>
</evidence>
<dbReference type="Gene3D" id="3.30.160.60">
    <property type="entry name" value="Classic Zinc Finger"/>
    <property type="match status" value="5"/>
</dbReference>
<keyword evidence="7" id="KW-1185">Reference proteome</keyword>
<evidence type="ECO:0000313" key="8">
    <source>
        <dbReference type="RefSeq" id="XP_029647820.1"/>
    </source>
</evidence>
<dbReference type="RefSeq" id="XP_029647820.1">
    <property type="nucleotide sequence ID" value="XM_029791960.2"/>
</dbReference>
<proteinExistence type="predicted"/>
<keyword evidence="4" id="KW-0863">Zinc-finger</keyword>
<dbReference type="SUPFAM" id="SSF54695">
    <property type="entry name" value="POZ domain"/>
    <property type="match status" value="1"/>
</dbReference>
<protein>
    <submittedName>
        <fullName evidence="8">Zinc finger protein 502-like</fullName>
    </submittedName>
</protein>
<dbReference type="Pfam" id="PF00651">
    <property type="entry name" value="BTB"/>
    <property type="match status" value="1"/>
</dbReference>
<evidence type="ECO:0000256" key="6">
    <source>
        <dbReference type="ARBA" id="ARBA00023242"/>
    </source>
</evidence>